<dbReference type="SMART" id="SM00665">
    <property type="entry name" value="B561"/>
    <property type="match status" value="1"/>
</dbReference>
<sequence length="224" mass="25080">MNSNTETTSTVAMGLNGVTSVGLALVSAYISYFCIANGIILFSFHPILMSTGYLILMFQAILSMSNLNCWTSNFTHKQRVTLHWVLQTTALTFITIAFIIIFLNKIKLGKAHFQTTHALFGLFTYLLTITVSCGGVWTKYSFQLRTYMKPVIAKISHSLMGVVTFCMAAITISLGIYSKWFSVVSTKEMQFICVSVLALSTLYVIFKPMQLCFKRIMSTFRASL</sequence>
<feature type="transmembrane region" description="Helical" evidence="12">
    <location>
        <begin position="115"/>
        <end position="137"/>
    </location>
</feature>
<comment type="subcellular location">
    <subcellularLocation>
        <location evidence="2">Membrane</location>
        <topology evidence="2">Multi-pass membrane protein</topology>
    </subcellularLocation>
</comment>
<name>A0A336M9V5_CULSO</name>
<dbReference type="OMA" id="LKIMHAF"/>
<evidence type="ECO:0000256" key="9">
    <source>
        <dbReference type="ARBA" id="ARBA00023004"/>
    </source>
</evidence>
<keyword evidence="4" id="KW-0349">Heme</keyword>
<dbReference type="EMBL" id="UFQT01000758">
    <property type="protein sequence ID" value="SSX27035.1"/>
    <property type="molecule type" value="Genomic_DNA"/>
</dbReference>
<dbReference type="VEuPathDB" id="VectorBase:CSON014080"/>
<keyword evidence="10 12" id="KW-0472">Membrane</keyword>
<feature type="domain" description="Cytochrome b561" evidence="13">
    <location>
        <begin position="7"/>
        <end position="213"/>
    </location>
</feature>
<dbReference type="GO" id="GO:0140575">
    <property type="term" value="F:transmembrane monodehydroascorbate reductase activity"/>
    <property type="evidence" value="ECO:0007669"/>
    <property type="project" value="InterPro"/>
</dbReference>
<organism evidence="15">
    <name type="scientific">Culicoides sonorensis</name>
    <name type="common">Biting midge</name>
    <dbReference type="NCBI Taxonomy" id="179676"/>
    <lineage>
        <taxon>Eukaryota</taxon>
        <taxon>Metazoa</taxon>
        <taxon>Ecdysozoa</taxon>
        <taxon>Arthropoda</taxon>
        <taxon>Hexapoda</taxon>
        <taxon>Insecta</taxon>
        <taxon>Pterygota</taxon>
        <taxon>Neoptera</taxon>
        <taxon>Endopterygota</taxon>
        <taxon>Diptera</taxon>
        <taxon>Nematocera</taxon>
        <taxon>Chironomoidea</taxon>
        <taxon>Ceratopogonidae</taxon>
        <taxon>Ceratopogoninae</taxon>
        <taxon>Culicoides</taxon>
        <taxon>Monoculicoides</taxon>
    </lineage>
</organism>
<dbReference type="GO" id="GO:0046872">
    <property type="term" value="F:metal ion binding"/>
    <property type="evidence" value="ECO:0007669"/>
    <property type="project" value="UniProtKB-KW"/>
</dbReference>
<protein>
    <recommendedName>
        <fullName evidence="11">ascorbate ferrireductase (transmembrane)</fullName>
        <ecNumber evidence="11">7.2.1.3</ecNumber>
    </recommendedName>
</protein>
<gene>
    <name evidence="15" type="primary">CSON014080</name>
</gene>
<dbReference type="CDD" id="cd08761">
    <property type="entry name" value="Cyt_b561_CYB561D2_like"/>
    <property type="match status" value="1"/>
</dbReference>
<evidence type="ECO:0000256" key="3">
    <source>
        <dbReference type="ARBA" id="ARBA00022448"/>
    </source>
</evidence>
<dbReference type="InterPro" id="IPR006593">
    <property type="entry name" value="Cyt_b561/ferric_Rdtase_TM"/>
</dbReference>
<evidence type="ECO:0000256" key="4">
    <source>
        <dbReference type="ARBA" id="ARBA00022617"/>
    </source>
</evidence>
<proteinExistence type="predicted"/>
<comment type="cofactor">
    <cofactor evidence="1">
        <name>heme b</name>
        <dbReference type="ChEBI" id="CHEBI:60344"/>
    </cofactor>
</comment>
<dbReference type="GO" id="GO:0140571">
    <property type="term" value="F:transmembrane ascorbate ferrireductase activity"/>
    <property type="evidence" value="ECO:0007669"/>
    <property type="project" value="UniProtKB-EC"/>
</dbReference>
<keyword evidence="9" id="KW-0408">Iron</keyword>
<evidence type="ECO:0000256" key="2">
    <source>
        <dbReference type="ARBA" id="ARBA00004141"/>
    </source>
</evidence>
<keyword evidence="5 12" id="KW-0812">Transmembrane</keyword>
<evidence type="ECO:0000256" key="12">
    <source>
        <dbReference type="SAM" id="Phobius"/>
    </source>
</evidence>
<keyword evidence="3" id="KW-0813">Transport</keyword>
<keyword evidence="8 12" id="KW-1133">Transmembrane helix</keyword>
<dbReference type="PANTHER" id="PTHR15422:SF45">
    <property type="entry name" value="CYTOCHROME B561 DOMAIN-CONTAINING PROTEIN"/>
    <property type="match status" value="1"/>
</dbReference>
<evidence type="ECO:0000256" key="5">
    <source>
        <dbReference type="ARBA" id="ARBA00022692"/>
    </source>
</evidence>
<dbReference type="Pfam" id="PF03188">
    <property type="entry name" value="Cytochrom_B561"/>
    <property type="match status" value="1"/>
</dbReference>
<keyword evidence="6" id="KW-0479">Metal-binding</keyword>
<evidence type="ECO:0000256" key="6">
    <source>
        <dbReference type="ARBA" id="ARBA00022723"/>
    </source>
</evidence>
<evidence type="ECO:0000256" key="11">
    <source>
        <dbReference type="ARBA" id="ARBA00024225"/>
    </source>
</evidence>
<dbReference type="EC" id="7.2.1.3" evidence="11"/>
<feature type="transmembrane region" description="Helical" evidence="12">
    <location>
        <begin position="158"/>
        <end position="177"/>
    </location>
</feature>
<reference evidence="15" key="2">
    <citation type="submission" date="2018-07" db="EMBL/GenBank/DDBJ databases">
        <authorList>
            <person name="Quirk P.G."/>
            <person name="Krulwich T.A."/>
        </authorList>
    </citation>
    <scope>NUCLEOTIDE SEQUENCE</scope>
</reference>
<evidence type="ECO:0000313" key="14">
    <source>
        <dbReference type="EMBL" id="SSX06689.1"/>
    </source>
</evidence>
<evidence type="ECO:0000256" key="1">
    <source>
        <dbReference type="ARBA" id="ARBA00001970"/>
    </source>
</evidence>
<dbReference type="AlphaFoldDB" id="A0A336M9V5"/>
<feature type="transmembrane region" description="Helical" evidence="12">
    <location>
        <begin position="82"/>
        <end position="103"/>
    </location>
</feature>
<feature type="transmembrane region" description="Helical" evidence="12">
    <location>
        <begin position="50"/>
        <end position="70"/>
    </location>
</feature>
<dbReference type="Gene3D" id="1.20.120.1770">
    <property type="match status" value="1"/>
</dbReference>
<dbReference type="PANTHER" id="PTHR15422">
    <property type="entry name" value="OS05G0565100 PROTEIN"/>
    <property type="match status" value="1"/>
</dbReference>
<evidence type="ECO:0000256" key="8">
    <source>
        <dbReference type="ARBA" id="ARBA00022989"/>
    </source>
</evidence>
<evidence type="ECO:0000256" key="7">
    <source>
        <dbReference type="ARBA" id="ARBA00022982"/>
    </source>
</evidence>
<dbReference type="GO" id="GO:0016020">
    <property type="term" value="C:membrane"/>
    <property type="evidence" value="ECO:0007669"/>
    <property type="project" value="UniProtKB-SubCell"/>
</dbReference>
<reference evidence="14" key="1">
    <citation type="submission" date="2018-04" db="EMBL/GenBank/DDBJ databases">
        <authorList>
            <person name="Go L.Y."/>
            <person name="Mitchell J.A."/>
        </authorList>
    </citation>
    <scope>NUCLEOTIDE SEQUENCE</scope>
    <source>
        <tissue evidence="14">Whole organism</tissue>
    </source>
</reference>
<keyword evidence="7" id="KW-0249">Electron transport</keyword>
<evidence type="ECO:0000313" key="15">
    <source>
        <dbReference type="EMBL" id="SSX27035.1"/>
    </source>
</evidence>
<evidence type="ECO:0000259" key="13">
    <source>
        <dbReference type="PROSITE" id="PS50939"/>
    </source>
</evidence>
<dbReference type="EMBL" id="UFQS01000758">
    <property type="protein sequence ID" value="SSX06689.1"/>
    <property type="molecule type" value="Genomic_DNA"/>
</dbReference>
<accession>A0A336M9V5</accession>
<dbReference type="PROSITE" id="PS50939">
    <property type="entry name" value="CYTOCHROME_B561"/>
    <property type="match status" value="1"/>
</dbReference>
<feature type="transmembrane region" description="Helical" evidence="12">
    <location>
        <begin position="189"/>
        <end position="206"/>
    </location>
</feature>
<dbReference type="InterPro" id="IPR045150">
    <property type="entry name" value="CYB561D1/2"/>
</dbReference>
<evidence type="ECO:0000256" key="10">
    <source>
        <dbReference type="ARBA" id="ARBA00023136"/>
    </source>
</evidence>
<feature type="transmembrane region" description="Helical" evidence="12">
    <location>
        <begin position="21"/>
        <end position="44"/>
    </location>
</feature>